<dbReference type="AlphaFoldDB" id="A0A0F4LP07"/>
<dbReference type="InterPro" id="IPR036542">
    <property type="entry name" value="PTS_IIA_lac/cel_sf"/>
</dbReference>
<keyword evidence="1" id="KW-0813">Transport</keyword>
<comment type="caution">
    <text evidence="5">The sequence shown here is derived from an EMBL/GenBank/DDBJ whole genome shotgun (WGS) entry which is preliminary data.</text>
</comment>
<dbReference type="RefSeq" id="WP_046307915.1">
    <property type="nucleotide sequence ID" value="NZ_BMCV01000003.1"/>
</dbReference>
<dbReference type="HOGENOM" id="CLU_152490_0_0_9"/>
<sequence>MEGLEEISFEIISHSGQAKAEIMEAVSRSRSGNEDPQPLLDSAKEELKQAQNSHLKALSDFAKTGDSKIDPLYMHAEDQMITAESFLDFATELIKTNLELAKLKQELQNQSN</sequence>
<name>A0A0F4LP07_9LACO</name>
<dbReference type="PANTHER" id="PTHR34382">
    <property type="entry name" value="PTS SYSTEM N,N'-DIACETYLCHITOBIOSE-SPECIFIC EIIA COMPONENT"/>
    <property type="match status" value="1"/>
</dbReference>
<evidence type="ECO:0000256" key="2">
    <source>
        <dbReference type="ARBA" id="ARBA00022597"/>
    </source>
</evidence>
<accession>A0A0F4LP07</accession>
<keyword evidence="2" id="KW-0762">Sugar transport</keyword>
<evidence type="ECO:0000313" key="6">
    <source>
        <dbReference type="Proteomes" id="UP000033682"/>
    </source>
</evidence>
<keyword evidence="4" id="KW-0598">Phosphotransferase system</keyword>
<dbReference type="PANTHER" id="PTHR34382:SF7">
    <property type="entry name" value="PTS SYSTEM N,N'-DIACETYLCHITOBIOSE-SPECIFIC EIIA COMPONENT"/>
    <property type="match status" value="1"/>
</dbReference>
<dbReference type="GO" id="GO:0016740">
    <property type="term" value="F:transferase activity"/>
    <property type="evidence" value="ECO:0007669"/>
    <property type="project" value="UniProtKB-KW"/>
</dbReference>
<keyword evidence="3" id="KW-0808">Transferase</keyword>
<dbReference type="STRING" id="303541.JF72_13370"/>
<reference evidence="5 6" key="1">
    <citation type="submission" date="2015-01" db="EMBL/GenBank/DDBJ databases">
        <title>Comparative genomics of the lactic acid bacteria isolated from the honey bee gut.</title>
        <authorList>
            <person name="Ellegaard K.M."/>
            <person name="Tamarit D."/>
            <person name="Javelind E."/>
            <person name="Olofsson T."/>
            <person name="Andersson S.G."/>
            <person name="Vasquez A."/>
        </authorList>
    </citation>
    <scope>NUCLEOTIDE SEQUENCE [LARGE SCALE GENOMIC DNA]</scope>
    <source>
        <strain evidence="5 6">Hma11</strain>
    </source>
</reference>
<organism evidence="5 6">
    <name type="scientific">Lactobacillus apis</name>
    <dbReference type="NCBI Taxonomy" id="303541"/>
    <lineage>
        <taxon>Bacteria</taxon>
        <taxon>Bacillati</taxon>
        <taxon>Bacillota</taxon>
        <taxon>Bacilli</taxon>
        <taxon>Lactobacillales</taxon>
        <taxon>Lactobacillaceae</taxon>
        <taxon>Lactobacillus</taxon>
    </lineage>
</organism>
<protein>
    <submittedName>
        <fullName evidence="5">PTS Lac IIA</fullName>
    </submittedName>
</protein>
<dbReference type="Proteomes" id="UP000033682">
    <property type="component" value="Unassembled WGS sequence"/>
</dbReference>
<evidence type="ECO:0000313" key="5">
    <source>
        <dbReference type="EMBL" id="KJY60028.1"/>
    </source>
</evidence>
<dbReference type="EMBL" id="JXLG01000010">
    <property type="protein sequence ID" value="KJY60028.1"/>
    <property type="molecule type" value="Genomic_DNA"/>
</dbReference>
<dbReference type="SUPFAM" id="SSF46973">
    <property type="entry name" value="Enzyme IIa from lactose specific PTS, IIa-lac"/>
    <property type="match status" value="1"/>
</dbReference>
<proteinExistence type="predicted"/>
<evidence type="ECO:0000256" key="3">
    <source>
        <dbReference type="ARBA" id="ARBA00022679"/>
    </source>
</evidence>
<keyword evidence="6" id="KW-1185">Reference proteome</keyword>
<evidence type="ECO:0000256" key="4">
    <source>
        <dbReference type="ARBA" id="ARBA00022683"/>
    </source>
</evidence>
<dbReference type="InterPro" id="IPR003188">
    <property type="entry name" value="PTS_IIA_lac/cel"/>
</dbReference>
<dbReference type="OrthoDB" id="350602at2"/>
<dbReference type="GO" id="GO:0009401">
    <property type="term" value="P:phosphoenolpyruvate-dependent sugar phosphotransferase system"/>
    <property type="evidence" value="ECO:0007669"/>
    <property type="project" value="UniProtKB-KW"/>
</dbReference>
<dbReference type="Gene3D" id="1.20.58.80">
    <property type="entry name" value="Phosphotransferase system, lactose/cellobiose-type IIA subunit"/>
    <property type="match status" value="1"/>
</dbReference>
<gene>
    <name evidence="5" type="ORF">JF72_13370</name>
</gene>
<dbReference type="PATRIC" id="fig|303541.3.peg.1508"/>
<dbReference type="Pfam" id="PF02255">
    <property type="entry name" value="PTS_IIA"/>
    <property type="match status" value="1"/>
</dbReference>
<evidence type="ECO:0000256" key="1">
    <source>
        <dbReference type="ARBA" id="ARBA00022448"/>
    </source>
</evidence>